<sequence>MLLNKKLWKFSRCLCIGYFIDDSCIMSADIGNSLCFYERLRGQTLFYQYCDSVNGGFMSCYNALERRASSKGGKETNRRTYVPSPAATKPARHKAQASSHKTKLANGHVASTPQRSAKTSTPANSVGPAYVEHVTAICALLYASEDDPRTQEAEVQMMESQQQQQQQALSPILEASEVRPRLEAANKRKFEMAAS</sequence>
<evidence type="ECO:0000256" key="1">
    <source>
        <dbReference type="SAM" id="MobiDB-lite"/>
    </source>
</evidence>
<proteinExistence type="predicted"/>
<evidence type="ECO:0000313" key="2">
    <source>
        <dbReference type="EMBL" id="GJN24031.1"/>
    </source>
</evidence>
<reference evidence="2" key="2">
    <citation type="submission" date="2021-12" db="EMBL/GenBank/DDBJ databases">
        <title>Resequencing data analysis of finger millet.</title>
        <authorList>
            <person name="Hatakeyama M."/>
            <person name="Aluri S."/>
            <person name="Balachadran M.T."/>
            <person name="Sivarajan S.R."/>
            <person name="Poveda L."/>
            <person name="Shimizu-Inatsugi R."/>
            <person name="Schlapbach R."/>
            <person name="Sreeman S.M."/>
            <person name="Shimizu K.K."/>
        </authorList>
    </citation>
    <scope>NUCLEOTIDE SEQUENCE</scope>
</reference>
<keyword evidence="4" id="KW-1185">Reference proteome</keyword>
<feature type="region of interest" description="Disordered" evidence="1">
    <location>
        <begin position="159"/>
        <end position="180"/>
    </location>
</feature>
<feature type="compositionally biased region" description="Polar residues" evidence="1">
    <location>
        <begin position="109"/>
        <end position="124"/>
    </location>
</feature>
<dbReference type="EMBL" id="BQKI01000076">
    <property type="protein sequence ID" value="GJN24033.1"/>
    <property type="molecule type" value="Genomic_DNA"/>
</dbReference>
<organism evidence="2 4">
    <name type="scientific">Eleusine coracana subsp. coracana</name>
    <dbReference type="NCBI Taxonomy" id="191504"/>
    <lineage>
        <taxon>Eukaryota</taxon>
        <taxon>Viridiplantae</taxon>
        <taxon>Streptophyta</taxon>
        <taxon>Embryophyta</taxon>
        <taxon>Tracheophyta</taxon>
        <taxon>Spermatophyta</taxon>
        <taxon>Magnoliopsida</taxon>
        <taxon>Liliopsida</taxon>
        <taxon>Poales</taxon>
        <taxon>Poaceae</taxon>
        <taxon>PACMAD clade</taxon>
        <taxon>Chloridoideae</taxon>
        <taxon>Cynodonteae</taxon>
        <taxon>Eleusininae</taxon>
        <taxon>Eleusine</taxon>
    </lineage>
</organism>
<gene>
    <name evidence="2" type="primary">gb11738</name>
    <name evidence="3" type="synonym">gb11740</name>
    <name evidence="2" type="ORF">PR202_gb11738</name>
    <name evidence="3" type="ORF">PR202_gb11740</name>
</gene>
<evidence type="ECO:0000313" key="4">
    <source>
        <dbReference type="Proteomes" id="UP001054889"/>
    </source>
</evidence>
<dbReference type="EMBL" id="BQKI01000076">
    <property type="protein sequence ID" value="GJN24031.1"/>
    <property type="molecule type" value="Genomic_DNA"/>
</dbReference>
<evidence type="ECO:0000313" key="3">
    <source>
        <dbReference type="EMBL" id="GJN24033.1"/>
    </source>
</evidence>
<feature type="compositionally biased region" description="Basic residues" evidence="1">
    <location>
        <begin position="90"/>
        <end position="103"/>
    </location>
</feature>
<reference evidence="2" key="1">
    <citation type="journal article" date="2018" name="DNA Res.">
        <title>Multiple hybrid de novo genome assembly of finger millet, an orphan allotetraploid crop.</title>
        <authorList>
            <person name="Hatakeyama M."/>
            <person name="Aluri S."/>
            <person name="Balachadran M.T."/>
            <person name="Sivarajan S.R."/>
            <person name="Patrignani A."/>
            <person name="Gruter S."/>
            <person name="Poveda L."/>
            <person name="Shimizu-Inatsugi R."/>
            <person name="Baeten J."/>
            <person name="Francoijs K.J."/>
            <person name="Nataraja K.N."/>
            <person name="Reddy Y.A.N."/>
            <person name="Phadnis S."/>
            <person name="Ravikumar R.L."/>
            <person name="Schlapbach R."/>
            <person name="Sreeman S.M."/>
            <person name="Shimizu K.K."/>
        </authorList>
    </citation>
    <scope>NUCLEOTIDE SEQUENCE</scope>
</reference>
<dbReference type="AlphaFoldDB" id="A0AAV5EPM5"/>
<accession>A0AAV5EPM5</accession>
<comment type="caution">
    <text evidence="2">The sequence shown here is derived from an EMBL/GenBank/DDBJ whole genome shotgun (WGS) entry which is preliminary data.</text>
</comment>
<dbReference type="Proteomes" id="UP001054889">
    <property type="component" value="Unassembled WGS sequence"/>
</dbReference>
<feature type="compositionally biased region" description="Basic and acidic residues" evidence="1">
    <location>
        <begin position="69"/>
        <end position="78"/>
    </location>
</feature>
<protein>
    <submittedName>
        <fullName evidence="2">Uncharacterized protein</fullName>
    </submittedName>
</protein>
<feature type="region of interest" description="Disordered" evidence="1">
    <location>
        <begin position="69"/>
        <end position="126"/>
    </location>
</feature>
<name>A0AAV5EPM5_ELECO</name>